<feature type="transmembrane region" description="Helical" evidence="1">
    <location>
        <begin position="70"/>
        <end position="88"/>
    </location>
</feature>
<evidence type="ECO:0000313" key="2">
    <source>
        <dbReference type="EMBL" id="QQR92854.1"/>
    </source>
</evidence>
<sequence length="100" mass="11531">MKSHPKKAPSTWEVLNSVTFGEVIRHQLQKMKKDWRMPLLWLVELILAIVLAGSIAIYLDPEVNVVPAPWNVVAFVIVLGISIYLYGFTRPFRVARRMQK</sequence>
<keyword evidence="1" id="KW-0812">Transmembrane</keyword>
<dbReference type="AlphaFoldDB" id="A0A7T9I1B5"/>
<name>A0A7T9I1B5_9ARCH</name>
<gene>
    <name evidence="2" type="ORF">IPJ89_01250</name>
</gene>
<evidence type="ECO:0000256" key="1">
    <source>
        <dbReference type="SAM" id="Phobius"/>
    </source>
</evidence>
<protein>
    <submittedName>
        <fullName evidence="2">Uncharacterized protein</fullName>
    </submittedName>
</protein>
<keyword evidence="1" id="KW-1133">Transmembrane helix</keyword>
<feature type="transmembrane region" description="Helical" evidence="1">
    <location>
        <begin position="39"/>
        <end position="58"/>
    </location>
</feature>
<keyword evidence="1" id="KW-0472">Membrane</keyword>
<organism evidence="2">
    <name type="scientific">Candidatus Iainarchaeum sp</name>
    <dbReference type="NCBI Taxonomy" id="3101447"/>
    <lineage>
        <taxon>Archaea</taxon>
        <taxon>Candidatus Iainarchaeota</taxon>
        <taxon>Candidatus Iainarchaeia</taxon>
        <taxon>Candidatus Iainarchaeales</taxon>
        <taxon>Candidatus Iainarchaeaceae</taxon>
        <taxon>Candidatus Iainarchaeum</taxon>
    </lineage>
</organism>
<dbReference type="Proteomes" id="UP000596004">
    <property type="component" value="Chromosome"/>
</dbReference>
<accession>A0A7T9I1B5</accession>
<dbReference type="EMBL" id="CP064981">
    <property type="protein sequence ID" value="QQR92854.1"/>
    <property type="molecule type" value="Genomic_DNA"/>
</dbReference>
<proteinExistence type="predicted"/>
<reference evidence="2" key="1">
    <citation type="submission" date="2020-11" db="EMBL/GenBank/DDBJ databases">
        <title>Connecting structure to function with the recovery of over 1000 high-quality activated sludge metagenome-assembled genomes encoding full-length rRNA genes using long-read sequencing.</title>
        <authorList>
            <person name="Singleton C.M."/>
            <person name="Petriglieri F."/>
            <person name="Kristensen J.M."/>
            <person name="Kirkegaard R.H."/>
            <person name="Michaelsen T.Y."/>
            <person name="Andersen M.H."/>
            <person name="Karst S.M."/>
            <person name="Dueholm M.S."/>
            <person name="Nielsen P.H."/>
            <person name="Albertsen M."/>
        </authorList>
    </citation>
    <scope>NUCLEOTIDE SEQUENCE</scope>
    <source>
        <strain evidence="2">Fred_18-Q3-R57-64_BAT3C.431</strain>
    </source>
</reference>